<gene>
    <name evidence="1" type="ORF">Cboi01_000178300</name>
</gene>
<dbReference type="EMBL" id="BSXV01000709">
    <property type="protein sequence ID" value="GME90292.1"/>
    <property type="molecule type" value="Genomic_DNA"/>
</dbReference>
<name>A0ACB5TK65_CANBO</name>
<sequence length="529" mass="59078">MSETRSAFPSSFPTGGSNSGDTNTFISNKPSSVLFFIALAVGLVVASLFIFFTFRYFIRSKFGLIQQINAYVPGSGYLGPTPGRGRVPNLAFYEIPGAHGSGGIAVYAPRGRGGGGRMRSSSDNVTATNQDAGATDNDNNTNNESISDRPSRRGRNPRVVVANGYTYELYATYNFRRRQYNARKKLSKQEVDDLFPIQCYKDWLNGGKEEVINNVGDYLVYEDDVDEQNNNNNNNDSTNDTDNNNIETTTDSTKDEVSEEKNIFSDPSDPIDLKKDSETRYEVIERALTEGTSKSASRDDDDTNNNNDNGIPDTEVTIEKTHNAETSGDEATHNDHLHYTSGTCAICLEELEDLEEVRGLLCGHVFHALCIDPWLIQRRASCPICKRDYCTRNQSDSAPITLENSDSRDIESLFNYENDRTTSLLFPRDTGFKARIILRALRNMRENNGGRLESEINGESGRNGVLDFEQSDVLQIQQEQQNQEQPTRSRQGSSLTGGHHRRTSSIRLLMNTLRNSREPDTNEVNPVAE</sequence>
<comment type="caution">
    <text evidence="1">The sequence shown here is derived from an EMBL/GenBank/DDBJ whole genome shotgun (WGS) entry which is preliminary data.</text>
</comment>
<protein>
    <submittedName>
        <fullName evidence="1">Unnamed protein product</fullName>
    </submittedName>
</protein>
<evidence type="ECO:0000313" key="2">
    <source>
        <dbReference type="Proteomes" id="UP001165101"/>
    </source>
</evidence>
<proteinExistence type="predicted"/>
<keyword evidence="2" id="KW-1185">Reference proteome</keyword>
<accession>A0ACB5TK65</accession>
<reference evidence="1" key="1">
    <citation type="submission" date="2023-04" db="EMBL/GenBank/DDBJ databases">
        <title>Candida boidinii NBRC 1967.</title>
        <authorList>
            <person name="Ichikawa N."/>
            <person name="Sato H."/>
            <person name="Tonouchi N."/>
        </authorList>
    </citation>
    <scope>NUCLEOTIDE SEQUENCE</scope>
    <source>
        <strain evidence="1">NBRC 1967</strain>
    </source>
</reference>
<dbReference type="Proteomes" id="UP001165101">
    <property type="component" value="Unassembled WGS sequence"/>
</dbReference>
<organism evidence="1 2">
    <name type="scientific">Candida boidinii</name>
    <name type="common">Yeast</name>
    <dbReference type="NCBI Taxonomy" id="5477"/>
    <lineage>
        <taxon>Eukaryota</taxon>
        <taxon>Fungi</taxon>
        <taxon>Dikarya</taxon>
        <taxon>Ascomycota</taxon>
        <taxon>Saccharomycotina</taxon>
        <taxon>Pichiomycetes</taxon>
        <taxon>Pichiales</taxon>
        <taxon>Pichiaceae</taxon>
        <taxon>Ogataea</taxon>
        <taxon>Ogataea/Candida clade</taxon>
    </lineage>
</organism>
<evidence type="ECO:0000313" key="1">
    <source>
        <dbReference type="EMBL" id="GME90292.1"/>
    </source>
</evidence>